<evidence type="ECO:0000313" key="1">
    <source>
        <dbReference type="EMBL" id="GAA3506163.1"/>
    </source>
</evidence>
<keyword evidence="2" id="KW-1185">Reference proteome</keyword>
<gene>
    <name evidence="1" type="ORF">GCM10019016_132780</name>
</gene>
<sequence length="61" mass="6456">MIADAAAYAQAVGNAVSAAAAYYAAGGTSPLDDDAYDRPVRGMADREAARRPGRRWWSPAR</sequence>
<protein>
    <submittedName>
        <fullName evidence="1">Uncharacterized protein</fullName>
    </submittedName>
</protein>
<dbReference type="Proteomes" id="UP001501455">
    <property type="component" value="Unassembled WGS sequence"/>
</dbReference>
<organism evidence="1 2">
    <name type="scientific">Streptomyces prasinosporus</name>
    <dbReference type="NCBI Taxonomy" id="68256"/>
    <lineage>
        <taxon>Bacteria</taxon>
        <taxon>Bacillati</taxon>
        <taxon>Actinomycetota</taxon>
        <taxon>Actinomycetes</taxon>
        <taxon>Kitasatosporales</taxon>
        <taxon>Streptomycetaceae</taxon>
        <taxon>Streptomyces</taxon>
        <taxon>Streptomyces albogriseolus group</taxon>
    </lineage>
</organism>
<name>A0ABP6UEJ4_9ACTN</name>
<accession>A0ABP6UEJ4</accession>
<comment type="caution">
    <text evidence="1">The sequence shown here is derived from an EMBL/GenBank/DDBJ whole genome shotgun (WGS) entry which is preliminary data.</text>
</comment>
<reference evidence="2" key="1">
    <citation type="journal article" date="2019" name="Int. J. Syst. Evol. Microbiol.">
        <title>The Global Catalogue of Microorganisms (GCM) 10K type strain sequencing project: providing services to taxonomists for standard genome sequencing and annotation.</title>
        <authorList>
            <consortium name="The Broad Institute Genomics Platform"/>
            <consortium name="The Broad Institute Genome Sequencing Center for Infectious Disease"/>
            <person name="Wu L."/>
            <person name="Ma J."/>
        </authorList>
    </citation>
    <scope>NUCLEOTIDE SEQUENCE [LARGE SCALE GENOMIC DNA]</scope>
    <source>
        <strain evidence="2">JCM 4816</strain>
    </source>
</reference>
<dbReference type="EMBL" id="BAAAXF010000090">
    <property type="protein sequence ID" value="GAA3506163.1"/>
    <property type="molecule type" value="Genomic_DNA"/>
</dbReference>
<evidence type="ECO:0000313" key="2">
    <source>
        <dbReference type="Proteomes" id="UP001501455"/>
    </source>
</evidence>
<proteinExistence type="predicted"/>